<evidence type="ECO:0000256" key="2">
    <source>
        <dbReference type="ARBA" id="ARBA00023125"/>
    </source>
</evidence>
<keyword evidence="3" id="KW-0804">Transcription</keyword>
<dbReference type="InterPro" id="IPR014710">
    <property type="entry name" value="RmlC-like_jellyroll"/>
</dbReference>
<reference evidence="6" key="1">
    <citation type="submission" date="2020-08" db="EMBL/GenBank/DDBJ databases">
        <title>Genome public.</title>
        <authorList>
            <person name="Liu C."/>
            <person name="Sun Q."/>
        </authorList>
    </citation>
    <scope>NUCLEOTIDE SEQUENCE</scope>
    <source>
        <strain evidence="6">BX8</strain>
    </source>
</reference>
<dbReference type="Pfam" id="PF13545">
    <property type="entry name" value="HTH_Crp_2"/>
    <property type="match status" value="1"/>
</dbReference>
<dbReference type="GO" id="GO:0003677">
    <property type="term" value="F:DNA binding"/>
    <property type="evidence" value="ECO:0007669"/>
    <property type="project" value="UniProtKB-KW"/>
</dbReference>
<sequence>MTSSELELLARCRLFCGIPGEELPALLCGLNARRTAHCGDELLLAAEQGGRIGVLLQGRAQIVREEFSGARTLLACLSPGELFGEAFACASPNAALPHVSARAAGPCAVLWLDFGRALSACVPAEESRALVSNMLAVLADKNLLLNRRLEHLSKRTTREKLLSYLAEQARLCGSLSFSIPLDRQELADYLCVERSAMSAALGRLRDEGLISFRRSRFLLARDFQERL</sequence>
<organism evidence="6 7">
    <name type="scientific">Anaerofilum hominis</name>
    <dbReference type="NCBI Taxonomy" id="2763016"/>
    <lineage>
        <taxon>Bacteria</taxon>
        <taxon>Bacillati</taxon>
        <taxon>Bacillota</taxon>
        <taxon>Clostridia</taxon>
        <taxon>Eubacteriales</taxon>
        <taxon>Oscillospiraceae</taxon>
        <taxon>Anaerofilum</taxon>
    </lineage>
</organism>
<keyword evidence="1" id="KW-0805">Transcription regulation</keyword>
<evidence type="ECO:0000313" key="6">
    <source>
        <dbReference type="EMBL" id="MBC5580260.1"/>
    </source>
</evidence>
<dbReference type="InterPro" id="IPR018490">
    <property type="entry name" value="cNMP-bd_dom_sf"/>
</dbReference>
<keyword evidence="2" id="KW-0238">DNA-binding</keyword>
<dbReference type="InterPro" id="IPR000595">
    <property type="entry name" value="cNMP-bd_dom"/>
</dbReference>
<dbReference type="Pfam" id="PF00027">
    <property type="entry name" value="cNMP_binding"/>
    <property type="match status" value="1"/>
</dbReference>
<feature type="domain" description="HTH crp-type" evidence="5">
    <location>
        <begin position="155"/>
        <end position="224"/>
    </location>
</feature>
<dbReference type="SUPFAM" id="SSF46785">
    <property type="entry name" value="Winged helix' DNA-binding domain"/>
    <property type="match status" value="1"/>
</dbReference>
<evidence type="ECO:0000259" key="4">
    <source>
        <dbReference type="PROSITE" id="PS50042"/>
    </source>
</evidence>
<dbReference type="CDD" id="cd00038">
    <property type="entry name" value="CAP_ED"/>
    <property type="match status" value="1"/>
</dbReference>
<dbReference type="GO" id="GO:0006355">
    <property type="term" value="P:regulation of DNA-templated transcription"/>
    <property type="evidence" value="ECO:0007669"/>
    <property type="project" value="InterPro"/>
</dbReference>
<dbReference type="EMBL" id="JACONZ010000001">
    <property type="protein sequence ID" value="MBC5580260.1"/>
    <property type="molecule type" value="Genomic_DNA"/>
</dbReference>
<proteinExistence type="predicted"/>
<comment type="caution">
    <text evidence="6">The sequence shown here is derived from an EMBL/GenBank/DDBJ whole genome shotgun (WGS) entry which is preliminary data.</text>
</comment>
<gene>
    <name evidence="6" type="ORF">H8S23_01950</name>
</gene>
<dbReference type="Proteomes" id="UP000659630">
    <property type="component" value="Unassembled WGS sequence"/>
</dbReference>
<evidence type="ECO:0000313" key="7">
    <source>
        <dbReference type="Proteomes" id="UP000659630"/>
    </source>
</evidence>
<keyword evidence="7" id="KW-1185">Reference proteome</keyword>
<dbReference type="InterPro" id="IPR012318">
    <property type="entry name" value="HTH_CRP"/>
</dbReference>
<dbReference type="PROSITE" id="PS51063">
    <property type="entry name" value="HTH_CRP_2"/>
    <property type="match status" value="1"/>
</dbReference>
<evidence type="ECO:0000259" key="5">
    <source>
        <dbReference type="PROSITE" id="PS51063"/>
    </source>
</evidence>
<evidence type="ECO:0000256" key="1">
    <source>
        <dbReference type="ARBA" id="ARBA00023015"/>
    </source>
</evidence>
<name>A0A923ICB3_9FIRM</name>
<protein>
    <submittedName>
        <fullName evidence="6">Crp/Fnr family transcriptional regulator</fullName>
    </submittedName>
</protein>
<accession>A0A923ICB3</accession>
<dbReference type="InterPro" id="IPR036390">
    <property type="entry name" value="WH_DNA-bd_sf"/>
</dbReference>
<dbReference type="RefSeq" id="WP_186886624.1">
    <property type="nucleotide sequence ID" value="NZ_JACONZ010000001.1"/>
</dbReference>
<dbReference type="SUPFAM" id="SSF51206">
    <property type="entry name" value="cAMP-binding domain-like"/>
    <property type="match status" value="1"/>
</dbReference>
<feature type="domain" description="Cyclic nucleotide-binding" evidence="4">
    <location>
        <begin position="14"/>
        <end position="85"/>
    </location>
</feature>
<dbReference type="Gene3D" id="2.60.120.10">
    <property type="entry name" value="Jelly Rolls"/>
    <property type="match status" value="1"/>
</dbReference>
<evidence type="ECO:0000256" key="3">
    <source>
        <dbReference type="ARBA" id="ARBA00023163"/>
    </source>
</evidence>
<dbReference type="AlphaFoldDB" id="A0A923ICB3"/>
<dbReference type="SMART" id="SM00419">
    <property type="entry name" value="HTH_CRP"/>
    <property type="match status" value="1"/>
</dbReference>
<dbReference type="PROSITE" id="PS50042">
    <property type="entry name" value="CNMP_BINDING_3"/>
    <property type="match status" value="1"/>
</dbReference>